<keyword evidence="9" id="KW-1185">Reference proteome</keyword>
<dbReference type="InterPro" id="IPR014710">
    <property type="entry name" value="RmlC-like_jellyroll"/>
</dbReference>
<gene>
    <name evidence="8" type="ordered locus">Dd703_1400</name>
</gene>
<sequence>MNTTIPAYALYGEQSELSWENFFNVEHLSFRSRSLNWKVSPHVHESLLQVLFIQQGDVDVLLNYTRFKAHAPCLILIPAQTVHGLEYTPDSEGLTITASQKPLESTIALLAPNVMKLVDTPCIISLAQTPDDCEVVQGYYQAMVRELRIPNINQIAMGMSLLTSLFLHLARISGQVVEPQEYEICSRKTAQINKFLQLVDQRFRQRLSVNDYACKMGMSPGHLSRLCREALGMSSLDVINMRVIQEAQRDLVYTAKTIKQLAASLGFNDEAYFTRFFHKHAGVSPTQFRELAVKQIVLSENVPNATPGHNAKRRVDEDEEEDTRQLTFA</sequence>
<evidence type="ECO:0000313" key="9">
    <source>
        <dbReference type="Proteomes" id="UP000002734"/>
    </source>
</evidence>
<feature type="domain" description="HTH araC/xylS-type" evidence="7">
    <location>
        <begin position="193"/>
        <end position="291"/>
    </location>
</feature>
<keyword evidence="1" id="KW-0805">Transcription regulation</keyword>
<dbReference type="InterPro" id="IPR003313">
    <property type="entry name" value="AraC-bd"/>
</dbReference>
<dbReference type="EMBL" id="CP001654">
    <property type="protein sequence ID" value="ACS85202.1"/>
    <property type="molecule type" value="Genomic_DNA"/>
</dbReference>
<dbReference type="InterPro" id="IPR018060">
    <property type="entry name" value="HTH_AraC"/>
</dbReference>
<dbReference type="PRINTS" id="PR00032">
    <property type="entry name" value="HTHARAC"/>
</dbReference>
<keyword evidence="2" id="KW-0238">DNA-binding</keyword>
<evidence type="ECO:0000313" key="8">
    <source>
        <dbReference type="EMBL" id="ACS85202.1"/>
    </source>
</evidence>
<evidence type="ECO:0000259" key="7">
    <source>
        <dbReference type="PROSITE" id="PS01124"/>
    </source>
</evidence>
<keyword evidence="3" id="KW-0010">Activator</keyword>
<evidence type="ECO:0000256" key="5">
    <source>
        <dbReference type="ARBA" id="ARBA00044978"/>
    </source>
</evidence>
<accession>C6CDT5</accession>
<dbReference type="InterPro" id="IPR020449">
    <property type="entry name" value="Tscrpt_reg_AraC-type_HTH"/>
</dbReference>
<evidence type="ECO:0000256" key="4">
    <source>
        <dbReference type="ARBA" id="ARBA00023163"/>
    </source>
</evidence>
<dbReference type="SUPFAM" id="SSF51182">
    <property type="entry name" value="RmlC-like cupins"/>
    <property type="match status" value="1"/>
</dbReference>
<dbReference type="KEGG" id="dda:Dd703_1400"/>
<dbReference type="InterPro" id="IPR011051">
    <property type="entry name" value="RmlC_Cupin_sf"/>
</dbReference>
<dbReference type="Pfam" id="PF12833">
    <property type="entry name" value="HTH_18"/>
    <property type="match status" value="1"/>
</dbReference>
<dbReference type="GO" id="GO:0043565">
    <property type="term" value="F:sequence-specific DNA binding"/>
    <property type="evidence" value="ECO:0007669"/>
    <property type="project" value="InterPro"/>
</dbReference>
<dbReference type="AlphaFoldDB" id="C6CDT5"/>
<keyword evidence="4" id="KW-0804">Transcription</keyword>
<proteinExistence type="predicted"/>
<dbReference type="Proteomes" id="UP000002734">
    <property type="component" value="Chromosome"/>
</dbReference>
<dbReference type="STRING" id="579405.Dd703_1400"/>
<protein>
    <recommendedName>
        <fullName evidence="5">Arabinose operon regulatory protein</fullName>
    </recommendedName>
</protein>
<dbReference type="Gene3D" id="2.60.120.10">
    <property type="entry name" value="Jelly Rolls"/>
    <property type="match status" value="1"/>
</dbReference>
<dbReference type="PANTHER" id="PTHR43280">
    <property type="entry name" value="ARAC-FAMILY TRANSCRIPTIONAL REGULATOR"/>
    <property type="match status" value="1"/>
</dbReference>
<dbReference type="InterPro" id="IPR047264">
    <property type="entry name" value="Cupin_HpaA-like_N"/>
</dbReference>
<dbReference type="PANTHER" id="PTHR43280:SF32">
    <property type="entry name" value="TRANSCRIPTIONAL REGULATORY PROTEIN"/>
    <property type="match status" value="1"/>
</dbReference>
<dbReference type="PROSITE" id="PS01124">
    <property type="entry name" value="HTH_ARAC_FAMILY_2"/>
    <property type="match status" value="1"/>
</dbReference>
<feature type="region of interest" description="Disordered" evidence="6">
    <location>
        <begin position="302"/>
        <end position="329"/>
    </location>
</feature>
<name>C6CDT5_MUSP7</name>
<evidence type="ECO:0000256" key="2">
    <source>
        <dbReference type="ARBA" id="ARBA00023125"/>
    </source>
</evidence>
<dbReference type="HOGENOM" id="CLU_000445_88_2_6"/>
<dbReference type="CDD" id="cd06999">
    <property type="entry name" value="cupin_HpaA-like_N"/>
    <property type="match status" value="1"/>
</dbReference>
<dbReference type="Pfam" id="PF02311">
    <property type="entry name" value="AraC_binding"/>
    <property type="match status" value="1"/>
</dbReference>
<evidence type="ECO:0000256" key="1">
    <source>
        <dbReference type="ARBA" id="ARBA00023015"/>
    </source>
</evidence>
<dbReference type="InterPro" id="IPR009057">
    <property type="entry name" value="Homeodomain-like_sf"/>
</dbReference>
<reference evidence="8" key="1">
    <citation type="submission" date="2009-06" db="EMBL/GenBank/DDBJ databases">
        <title>Complete sequence of Dickeya dadantii Ech703.</title>
        <authorList>
            <consortium name="US DOE Joint Genome Institute"/>
            <person name="Lucas S."/>
            <person name="Copeland A."/>
            <person name="Lapidus A."/>
            <person name="Glavina del Rio T."/>
            <person name="Dalin E."/>
            <person name="Tice H."/>
            <person name="Bruce D."/>
            <person name="Goodwin L."/>
            <person name="Pitluck S."/>
            <person name="Chertkov O."/>
            <person name="Brettin T."/>
            <person name="Detter J.C."/>
            <person name="Han C."/>
            <person name="Larimer F."/>
            <person name="Land M."/>
            <person name="Hauser L."/>
            <person name="Kyrpides N."/>
            <person name="Mikhailova N."/>
            <person name="Balakrishnan V."/>
            <person name="Glasner J."/>
            <person name="Perna N.T."/>
        </authorList>
    </citation>
    <scope>NUCLEOTIDE SEQUENCE [LARGE SCALE GENOMIC DNA]</scope>
    <source>
        <strain evidence="8">Ech703</strain>
    </source>
</reference>
<dbReference type="SUPFAM" id="SSF46689">
    <property type="entry name" value="Homeodomain-like"/>
    <property type="match status" value="1"/>
</dbReference>
<evidence type="ECO:0000256" key="6">
    <source>
        <dbReference type="SAM" id="MobiDB-lite"/>
    </source>
</evidence>
<dbReference type="RefSeq" id="WP_012765019.1">
    <property type="nucleotide sequence ID" value="NC_012880.1"/>
</dbReference>
<dbReference type="Gene3D" id="1.10.10.60">
    <property type="entry name" value="Homeodomain-like"/>
    <property type="match status" value="1"/>
</dbReference>
<dbReference type="GO" id="GO:0003700">
    <property type="term" value="F:DNA-binding transcription factor activity"/>
    <property type="evidence" value="ECO:0007669"/>
    <property type="project" value="InterPro"/>
</dbReference>
<organism evidence="8 9">
    <name type="scientific">Musicola paradisiaca (strain Ech703)</name>
    <name type="common">Dickeya paradisiaca</name>
    <name type="synonym">Dickeya dadantii</name>
    <dbReference type="NCBI Taxonomy" id="579405"/>
    <lineage>
        <taxon>Bacteria</taxon>
        <taxon>Pseudomonadati</taxon>
        <taxon>Pseudomonadota</taxon>
        <taxon>Gammaproteobacteria</taxon>
        <taxon>Enterobacterales</taxon>
        <taxon>Pectobacteriaceae</taxon>
        <taxon>Musicola</taxon>
    </lineage>
</organism>
<dbReference type="eggNOG" id="COG2207">
    <property type="taxonomic scope" value="Bacteria"/>
</dbReference>
<evidence type="ECO:0000256" key="3">
    <source>
        <dbReference type="ARBA" id="ARBA00023159"/>
    </source>
</evidence>
<dbReference type="SMART" id="SM00342">
    <property type="entry name" value="HTH_ARAC"/>
    <property type="match status" value="1"/>
</dbReference>